<dbReference type="PIRSF" id="PIRSF031653">
    <property type="entry name" value="UCP031653"/>
    <property type="match status" value="1"/>
</dbReference>
<reference evidence="2 3" key="1">
    <citation type="submission" date="2021-10" db="EMBL/GenBank/DDBJ databases">
        <title>Collection of gut derived symbiotic bacterial strains cultured from healthy donors.</title>
        <authorList>
            <person name="Lin H."/>
            <person name="Littmann E."/>
            <person name="Kohout C."/>
            <person name="Pamer E.G."/>
        </authorList>
    </citation>
    <scope>NUCLEOTIDE SEQUENCE [LARGE SCALE GENOMIC DNA]</scope>
    <source>
        <strain evidence="2 3">DFI.1.165</strain>
    </source>
</reference>
<dbReference type="RefSeq" id="WP_227183985.1">
    <property type="nucleotide sequence ID" value="NZ_JAJCIS010000057.1"/>
</dbReference>
<dbReference type="EMBL" id="JAJCIS010000057">
    <property type="protein sequence ID" value="MCB7389601.1"/>
    <property type="molecule type" value="Genomic_DNA"/>
</dbReference>
<organism evidence="2 3">
    <name type="scientific">Bariatricus massiliensis</name>
    <dbReference type="NCBI Taxonomy" id="1745713"/>
    <lineage>
        <taxon>Bacteria</taxon>
        <taxon>Bacillati</taxon>
        <taxon>Bacillota</taxon>
        <taxon>Clostridia</taxon>
        <taxon>Lachnospirales</taxon>
        <taxon>Lachnospiraceae</taxon>
        <taxon>Bariatricus</taxon>
    </lineage>
</organism>
<keyword evidence="1" id="KW-0963">Cytoplasm</keyword>
<sequence length="86" mass="10663">IKMTEIIPRTSLIIYLKHMKHERHIRKYGHIVNSNRNRKYVIMYINENDADHIVNRLMKLKYVRHIEGSPYKYLKKTYEKEKYEIN</sequence>
<dbReference type="Pfam" id="PF09902">
    <property type="entry name" value="DUF2129"/>
    <property type="match status" value="1"/>
</dbReference>
<keyword evidence="3" id="KW-1185">Reference proteome</keyword>
<feature type="non-terminal residue" evidence="2">
    <location>
        <position position="1"/>
    </location>
</feature>
<evidence type="ECO:0000313" key="3">
    <source>
        <dbReference type="Proteomes" id="UP001299546"/>
    </source>
</evidence>
<protein>
    <submittedName>
        <fullName evidence="2">DUF2129 domain-containing protein</fullName>
    </submittedName>
</protein>
<evidence type="ECO:0000313" key="2">
    <source>
        <dbReference type="EMBL" id="MCB7389601.1"/>
    </source>
</evidence>
<name>A0ABS8DMA8_9FIRM</name>
<dbReference type="InterPro" id="IPR016979">
    <property type="entry name" value="DUF2129"/>
</dbReference>
<dbReference type="Proteomes" id="UP001299546">
    <property type="component" value="Unassembled WGS sequence"/>
</dbReference>
<evidence type="ECO:0000256" key="1">
    <source>
        <dbReference type="ARBA" id="ARBA00022490"/>
    </source>
</evidence>
<gene>
    <name evidence="2" type="ORF">LIZ65_20200</name>
</gene>
<comment type="caution">
    <text evidence="2">The sequence shown here is derived from an EMBL/GenBank/DDBJ whole genome shotgun (WGS) entry which is preliminary data.</text>
</comment>
<proteinExistence type="predicted"/>
<accession>A0ABS8DMA8</accession>